<dbReference type="CDD" id="cd14656">
    <property type="entry name" value="Imelysin-like_EfeO"/>
    <property type="match status" value="1"/>
</dbReference>
<organism evidence="5 6">
    <name type="scientific">Moorena bouillonii PNG</name>
    <dbReference type="NCBI Taxonomy" id="568701"/>
    <lineage>
        <taxon>Bacteria</taxon>
        <taxon>Bacillati</taxon>
        <taxon>Cyanobacteriota</taxon>
        <taxon>Cyanophyceae</taxon>
        <taxon>Coleofasciculales</taxon>
        <taxon>Coleofasciculaceae</taxon>
        <taxon>Moorena</taxon>
    </lineage>
</organism>
<dbReference type="EMBL" id="MKZS01000001">
    <property type="protein sequence ID" value="OLT59456.1"/>
    <property type="molecule type" value="Genomic_DNA"/>
</dbReference>
<dbReference type="PANTHER" id="PTHR39192">
    <property type="entry name" value="IRON UPTAKE SYSTEM COMPONENT EFEO"/>
    <property type="match status" value="1"/>
</dbReference>
<keyword evidence="3" id="KW-0732">Signal</keyword>
<evidence type="ECO:0000256" key="1">
    <source>
        <dbReference type="ARBA" id="ARBA00004196"/>
    </source>
</evidence>
<feature type="domain" description="Imelysin-like" evidence="4">
    <location>
        <begin position="64"/>
        <end position="247"/>
    </location>
</feature>
<dbReference type="Pfam" id="PF09375">
    <property type="entry name" value="Peptidase_M75"/>
    <property type="match status" value="1"/>
</dbReference>
<dbReference type="InterPro" id="IPR018976">
    <property type="entry name" value="Imelysin-like"/>
</dbReference>
<dbReference type="AlphaFoldDB" id="A0A1U7N0I4"/>
<dbReference type="PANTHER" id="PTHR39192:SF1">
    <property type="entry name" value="IRON UPTAKE SYSTEM COMPONENT EFEO"/>
    <property type="match status" value="1"/>
</dbReference>
<sequence>MTINRRTILQIAGVGGLGTVAASSLIRPGSSKELIAAARDPYAAEVDQGLRYFRQQAQVQLPLVEDLVKAIRSGNLENAKDAYVKARPPYEQIETYAASFEETDRDIDARPSGFDGGEDNPEFKGFHRIEVLLYREGNVKAALPFAKELVESVKTLIKDLDQRQNFNSTLNFEGMIALATEVVAKKICGEEETWSDQSLLIFSDNWIGIFSQYAPYSAKVADKDPSVDQEVKAAYKAAKGKLKPYFTQGEVAAQPYSSLDISQRKDIVDVGYRFRRALVKAAKVLEIPVGFEV</sequence>
<dbReference type="InterPro" id="IPR038352">
    <property type="entry name" value="Imelysin_sf"/>
</dbReference>
<evidence type="ECO:0000259" key="4">
    <source>
        <dbReference type="Pfam" id="PF09375"/>
    </source>
</evidence>
<dbReference type="GO" id="GO:0030313">
    <property type="term" value="C:cell envelope"/>
    <property type="evidence" value="ECO:0007669"/>
    <property type="project" value="UniProtKB-SubCell"/>
</dbReference>
<comment type="similarity">
    <text evidence="2">Belongs to the EfeM/EfeO family.</text>
</comment>
<dbReference type="InterPro" id="IPR006311">
    <property type="entry name" value="TAT_signal"/>
</dbReference>
<evidence type="ECO:0000313" key="6">
    <source>
        <dbReference type="Proteomes" id="UP000186657"/>
    </source>
</evidence>
<gene>
    <name evidence="5" type="ORF">BJP37_10820</name>
</gene>
<accession>A0A1U7N0I4</accession>
<keyword evidence="6" id="KW-1185">Reference proteome</keyword>
<dbReference type="RefSeq" id="WP_075898845.1">
    <property type="nucleotide sequence ID" value="NZ_MKZS01000001.1"/>
</dbReference>
<reference evidence="5 6" key="1">
    <citation type="submission" date="2016-10" db="EMBL/GenBank/DDBJ databases">
        <title>Comparative genomics uncovers the prolific and rare metabolic potential of the cyanobacterial genus Moorea.</title>
        <authorList>
            <person name="Leao T."/>
            <person name="Castelao G."/>
            <person name="Korobeynikov A."/>
            <person name="Monroe E.A."/>
            <person name="Podell S."/>
            <person name="Glukhov E."/>
            <person name="Allen E."/>
            <person name="Gerwick W.H."/>
            <person name="Gerwick L."/>
        </authorList>
    </citation>
    <scope>NUCLEOTIDE SEQUENCE [LARGE SCALE GENOMIC DNA]</scope>
    <source>
        <strain evidence="5 6">PNG5-198</strain>
    </source>
</reference>
<dbReference type="PROSITE" id="PS51318">
    <property type="entry name" value="TAT"/>
    <property type="match status" value="1"/>
</dbReference>
<dbReference type="InterPro" id="IPR050894">
    <property type="entry name" value="EfeM/EfeO_iron_uptake"/>
</dbReference>
<comment type="caution">
    <text evidence="5">The sequence shown here is derived from an EMBL/GenBank/DDBJ whole genome shotgun (WGS) entry which is preliminary data.</text>
</comment>
<dbReference type="InterPro" id="IPR034981">
    <property type="entry name" value="Imelysin-like_EfeO/Algp7"/>
</dbReference>
<protein>
    <recommendedName>
        <fullName evidence="4">Imelysin-like domain-containing protein</fullName>
    </recommendedName>
</protein>
<name>A0A1U7N0I4_9CYAN</name>
<dbReference type="Proteomes" id="UP000186657">
    <property type="component" value="Unassembled WGS sequence"/>
</dbReference>
<evidence type="ECO:0000313" key="5">
    <source>
        <dbReference type="EMBL" id="OLT59456.1"/>
    </source>
</evidence>
<dbReference type="Gene3D" id="1.20.1420.20">
    <property type="entry name" value="M75 peptidase, HXXE motif"/>
    <property type="match status" value="1"/>
</dbReference>
<comment type="subcellular location">
    <subcellularLocation>
        <location evidence="1">Cell envelope</location>
    </subcellularLocation>
</comment>
<evidence type="ECO:0000256" key="3">
    <source>
        <dbReference type="ARBA" id="ARBA00022729"/>
    </source>
</evidence>
<evidence type="ECO:0000256" key="2">
    <source>
        <dbReference type="ARBA" id="ARBA00005989"/>
    </source>
</evidence>
<proteinExistence type="inferred from homology"/>